<dbReference type="Gene3D" id="1.10.10.10">
    <property type="entry name" value="Winged helix-like DNA-binding domain superfamily/Winged helix DNA-binding domain"/>
    <property type="match status" value="1"/>
</dbReference>
<dbReference type="InterPro" id="IPR000281">
    <property type="entry name" value="HTH_RpiR"/>
</dbReference>
<dbReference type="InterPro" id="IPR009057">
    <property type="entry name" value="Homeodomain-like_sf"/>
</dbReference>
<dbReference type="RefSeq" id="WP_162205842.1">
    <property type="nucleotide sequence ID" value="NZ_VIRB01000113.1"/>
</dbReference>
<evidence type="ECO:0000313" key="2">
    <source>
        <dbReference type="EMBL" id="NDO70627.1"/>
    </source>
</evidence>
<sequence>MSTHDAKPMGSIADFLLNYVSTAPIHDTNYEIAVGMIQNYSSLYKKSCEEVAEICFVSKASISRFCKFIGYNNYKEFQEALSFRYEMGTQYTKSFRTMLKSDKQHAMESYRDALVANIYSILSDEMLIRMEEIVDILYESENIVYFSHHFLWNVGQFFQSRMMLMNKYVRKCLKRWRSAFPSNSCYTDENHITKGVKPEWEMENRNQPLHSQRYPVL</sequence>
<proteinExistence type="predicted"/>
<feature type="domain" description="HTH rpiR-type" evidence="1">
    <location>
        <begin position="12"/>
        <end position="88"/>
    </location>
</feature>
<protein>
    <submittedName>
        <fullName evidence="2">MurR/RpiR family transcriptional regulator</fullName>
    </submittedName>
</protein>
<dbReference type="InterPro" id="IPR047640">
    <property type="entry name" value="RpiR-like"/>
</dbReference>
<dbReference type="PANTHER" id="PTHR30514:SF1">
    <property type="entry name" value="HTH-TYPE TRANSCRIPTIONAL REGULATOR HEXR-RELATED"/>
    <property type="match status" value="1"/>
</dbReference>
<dbReference type="GO" id="GO:0003677">
    <property type="term" value="F:DNA binding"/>
    <property type="evidence" value="ECO:0007669"/>
    <property type="project" value="InterPro"/>
</dbReference>
<reference evidence="2 3" key="1">
    <citation type="submission" date="2019-07" db="EMBL/GenBank/DDBJ databases">
        <title>Draft genome sequences of 15 bacterial species constituting the stable defined intestinal microbiota of the GM15 gnotobiotic mouse model.</title>
        <authorList>
            <person name="Elie C."/>
            <person name="Mathieu A."/>
            <person name="Saliou A."/>
            <person name="Darnaud M."/>
            <person name="Leulier F."/>
            <person name="Tamellini A."/>
        </authorList>
    </citation>
    <scope>NUCLEOTIDE SEQUENCE [LARGE SCALE GENOMIC DNA]</scope>
    <source>
        <strain evidence="3">ASF 502</strain>
    </source>
</reference>
<dbReference type="Proteomes" id="UP000474104">
    <property type="component" value="Unassembled WGS sequence"/>
</dbReference>
<dbReference type="PROSITE" id="PS51071">
    <property type="entry name" value="HTH_RPIR"/>
    <property type="match status" value="1"/>
</dbReference>
<dbReference type="GO" id="GO:0003700">
    <property type="term" value="F:DNA-binding transcription factor activity"/>
    <property type="evidence" value="ECO:0007669"/>
    <property type="project" value="InterPro"/>
</dbReference>
<dbReference type="SUPFAM" id="SSF46689">
    <property type="entry name" value="Homeodomain-like"/>
    <property type="match status" value="1"/>
</dbReference>
<gene>
    <name evidence="2" type="ORF">FMM80_19035</name>
</gene>
<evidence type="ECO:0000313" key="3">
    <source>
        <dbReference type="Proteomes" id="UP000474104"/>
    </source>
</evidence>
<comment type="caution">
    <text evidence="2">The sequence shown here is derived from an EMBL/GenBank/DDBJ whole genome shotgun (WGS) entry which is preliminary data.</text>
</comment>
<dbReference type="EMBL" id="VIRB01000113">
    <property type="protein sequence ID" value="NDO70627.1"/>
    <property type="molecule type" value="Genomic_DNA"/>
</dbReference>
<evidence type="ECO:0000259" key="1">
    <source>
        <dbReference type="PROSITE" id="PS51071"/>
    </source>
</evidence>
<accession>A0A9X5H620</accession>
<dbReference type="PANTHER" id="PTHR30514">
    <property type="entry name" value="GLUCOKINASE"/>
    <property type="match status" value="1"/>
</dbReference>
<dbReference type="AlphaFoldDB" id="A0A9X5H620"/>
<organism evidence="2 3">
    <name type="scientific">Schaedlerella arabinosiphila</name>
    <dbReference type="NCBI Taxonomy" id="2044587"/>
    <lineage>
        <taxon>Bacteria</taxon>
        <taxon>Bacillati</taxon>
        <taxon>Bacillota</taxon>
        <taxon>Clostridia</taxon>
        <taxon>Lachnospirales</taxon>
        <taxon>Lachnospiraceae</taxon>
        <taxon>Schaedlerella</taxon>
    </lineage>
</organism>
<name>A0A9X5H620_9FIRM</name>
<dbReference type="InterPro" id="IPR036388">
    <property type="entry name" value="WH-like_DNA-bd_sf"/>
</dbReference>
<dbReference type="GO" id="GO:0097367">
    <property type="term" value="F:carbohydrate derivative binding"/>
    <property type="evidence" value="ECO:0007669"/>
    <property type="project" value="InterPro"/>
</dbReference>
<dbReference type="Pfam" id="PF01418">
    <property type="entry name" value="HTH_6"/>
    <property type="match status" value="1"/>
</dbReference>